<gene>
    <name evidence="3" type="ORF">BHD05_15440</name>
</gene>
<keyword evidence="1" id="KW-1133">Transmembrane helix</keyword>
<keyword evidence="1" id="KW-0812">Transmembrane</keyword>
<feature type="transmembrane region" description="Helical" evidence="1">
    <location>
        <begin position="297"/>
        <end position="314"/>
    </location>
</feature>
<feature type="transmembrane region" description="Helical" evidence="1">
    <location>
        <begin position="77"/>
        <end position="95"/>
    </location>
</feature>
<feature type="transmembrane region" description="Helical" evidence="1">
    <location>
        <begin position="260"/>
        <end position="277"/>
    </location>
</feature>
<accession>A0A7L5ANY5</accession>
<dbReference type="PANTHER" id="PTHR23028:SF53">
    <property type="entry name" value="ACYL_TRANSF_3 DOMAIN-CONTAINING PROTEIN"/>
    <property type="match status" value="1"/>
</dbReference>
<sequence>MPRAPRLDSLTGLRWWAAFGVFTHHMTNLAPLPIAAALSYGNFGVMFFFVLSGFVLTWSANTVVSAPTFWWRRFARIYPAHFVALLLAIPVFYSFAPDPADWWVKPVDLGILVLSVFLVQGWSRDPVVLFSGNPAAWTLTCEAFFYTLHPAINRVLRGLTLRRTFAAGMALIAAGFAYRALTVLLPETFGVPLPFPVARLSEFVLGMFAAHAIRIGWRPRLSPVAIYILGAAFLAWLVLSPRLLPGAVVGAAIRASANEWMIILCLLLIIAVTTRDLTQRRSLLRSLPLVKLGEWSYCFYLVHATVIYVVLARIDRREPGWSNLAWYAFMLVVSIVLAAALHYGVEKPAERALRAWWDRRLVRRAKQAELQVTGDSAPAIRLR</sequence>
<proteinExistence type="predicted"/>
<dbReference type="KEGG" id="mant:BHD05_15440"/>
<feature type="domain" description="Acyltransferase 3" evidence="2">
    <location>
        <begin position="8"/>
        <end position="342"/>
    </location>
</feature>
<dbReference type="Proteomes" id="UP000464507">
    <property type="component" value="Chromosome"/>
</dbReference>
<keyword evidence="1" id="KW-0472">Membrane</keyword>
<dbReference type="Pfam" id="PF01757">
    <property type="entry name" value="Acyl_transf_3"/>
    <property type="match status" value="1"/>
</dbReference>
<evidence type="ECO:0000313" key="3">
    <source>
        <dbReference type="EMBL" id="QHO70831.1"/>
    </source>
</evidence>
<feature type="transmembrane region" description="Helical" evidence="1">
    <location>
        <begin position="134"/>
        <end position="152"/>
    </location>
</feature>
<feature type="transmembrane region" description="Helical" evidence="1">
    <location>
        <begin position="164"/>
        <end position="185"/>
    </location>
</feature>
<feature type="transmembrane region" description="Helical" evidence="1">
    <location>
        <begin position="326"/>
        <end position="345"/>
    </location>
</feature>
<evidence type="ECO:0000256" key="1">
    <source>
        <dbReference type="SAM" id="Phobius"/>
    </source>
</evidence>
<dbReference type="GO" id="GO:0016020">
    <property type="term" value="C:membrane"/>
    <property type="evidence" value="ECO:0007669"/>
    <property type="project" value="TreeGrafter"/>
</dbReference>
<feature type="transmembrane region" description="Helical" evidence="1">
    <location>
        <begin position="197"/>
        <end position="217"/>
    </location>
</feature>
<feature type="transmembrane region" description="Helical" evidence="1">
    <location>
        <begin position="15"/>
        <end position="38"/>
    </location>
</feature>
<reference evidence="3 4" key="1">
    <citation type="submission" date="2016-09" db="EMBL/GenBank/DDBJ databases">
        <title>Complete genome sequence of microbes from the polar regions.</title>
        <authorList>
            <person name="Liao L."/>
            <person name="Chen B."/>
        </authorList>
    </citation>
    <scope>NUCLEOTIDE SEQUENCE [LARGE SCALE GENOMIC DNA]</scope>
    <source>
        <strain evidence="3 4">ZS314</strain>
    </source>
</reference>
<dbReference type="InterPro" id="IPR050879">
    <property type="entry name" value="Acyltransferase_3"/>
</dbReference>
<keyword evidence="4" id="KW-1185">Reference proteome</keyword>
<dbReference type="InterPro" id="IPR002656">
    <property type="entry name" value="Acyl_transf_3_dom"/>
</dbReference>
<evidence type="ECO:0000259" key="2">
    <source>
        <dbReference type="Pfam" id="PF01757"/>
    </source>
</evidence>
<name>A0A7L5ANY5_9MICO</name>
<feature type="transmembrane region" description="Helical" evidence="1">
    <location>
        <begin position="224"/>
        <end position="240"/>
    </location>
</feature>
<evidence type="ECO:0000313" key="4">
    <source>
        <dbReference type="Proteomes" id="UP000464507"/>
    </source>
</evidence>
<dbReference type="AlphaFoldDB" id="A0A7L5ANY5"/>
<feature type="transmembrane region" description="Helical" evidence="1">
    <location>
        <begin position="45"/>
        <end position="71"/>
    </location>
</feature>
<dbReference type="EMBL" id="CP017146">
    <property type="protein sequence ID" value="QHO70831.1"/>
    <property type="molecule type" value="Genomic_DNA"/>
</dbReference>
<protein>
    <recommendedName>
        <fullName evidence="2">Acyltransferase 3 domain-containing protein</fullName>
    </recommendedName>
</protein>
<dbReference type="GO" id="GO:0000271">
    <property type="term" value="P:polysaccharide biosynthetic process"/>
    <property type="evidence" value="ECO:0007669"/>
    <property type="project" value="TreeGrafter"/>
</dbReference>
<organism evidence="3 4">
    <name type="scientific">Marisediminicola antarctica</name>
    <dbReference type="NCBI Taxonomy" id="674079"/>
    <lineage>
        <taxon>Bacteria</taxon>
        <taxon>Bacillati</taxon>
        <taxon>Actinomycetota</taxon>
        <taxon>Actinomycetes</taxon>
        <taxon>Micrococcales</taxon>
        <taxon>Microbacteriaceae</taxon>
        <taxon>Marisediminicola</taxon>
    </lineage>
</organism>
<dbReference type="GO" id="GO:0016747">
    <property type="term" value="F:acyltransferase activity, transferring groups other than amino-acyl groups"/>
    <property type="evidence" value="ECO:0007669"/>
    <property type="project" value="InterPro"/>
</dbReference>
<dbReference type="PANTHER" id="PTHR23028">
    <property type="entry name" value="ACETYLTRANSFERASE"/>
    <property type="match status" value="1"/>
</dbReference>